<organism evidence="2 3">
    <name type="scientific">Besnoitia besnoiti</name>
    <name type="common">Apicomplexan protozoan</name>
    <dbReference type="NCBI Taxonomy" id="94643"/>
    <lineage>
        <taxon>Eukaryota</taxon>
        <taxon>Sar</taxon>
        <taxon>Alveolata</taxon>
        <taxon>Apicomplexa</taxon>
        <taxon>Conoidasida</taxon>
        <taxon>Coccidia</taxon>
        <taxon>Eucoccidiorida</taxon>
        <taxon>Eimeriorina</taxon>
        <taxon>Sarcocystidae</taxon>
        <taxon>Besnoitia</taxon>
    </lineage>
</organism>
<evidence type="ECO:0000256" key="1">
    <source>
        <dbReference type="SAM" id="MobiDB-lite"/>
    </source>
</evidence>
<reference evidence="2 3" key="1">
    <citation type="submission" date="2017-09" db="EMBL/GenBank/DDBJ databases">
        <title>Genome sequencing of Besnoitia besnoiti strain Bb-Ger1.</title>
        <authorList>
            <person name="Schares G."/>
            <person name="Venepally P."/>
            <person name="Lorenzi H.A."/>
        </authorList>
    </citation>
    <scope>NUCLEOTIDE SEQUENCE [LARGE SCALE GENOMIC DNA]</scope>
    <source>
        <strain evidence="2 3">Bb-Ger1</strain>
    </source>
</reference>
<proteinExistence type="predicted"/>
<keyword evidence="3" id="KW-1185">Reference proteome</keyword>
<feature type="compositionally biased region" description="Basic residues" evidence="1">
    <location>
        <begin position="59"/>
        <end position="79"/>
    </location>
</feature>
<feature type="region of interest" description="Disordered" evidence="1">
    <location>
        <begin position="1"/>
        <end position="121"/>
    </location>
</feature>
<feature type="compositionally biased region" description="Basic and acidic residues" evidence="1">
    <location>
        <begin position="15"/>
        <end position="28"/>
    </location>
</feature>
<name>A0A2A9MB17_BESBE</name>
<protein>
    <submittedName>
        <fullName evidence="2">Uncharacterized protein</fullName>
    </submittedName>
</protein>
<dbReference type="AlphaFoldDB" id="A0A2A9MB17"/>
<feature type="compositionally biased region" description="Basic and acidic residues" evidence="1">
    <location>
        <begin position="149"/>
        <end position="162"/>
    </location>
</feature>
<dbReference type="EMBL" id="NWUJ01000008">
    <property type="protein sequence ID" value="PFH33501.1"/>
    <property type="molecule type" value="Genomic_DNA"/>
</dbReference>
<dbReference type="Proteomes" id="UP000224006">
    <property type="component" value="Chromosome VII"/>
</dbReference>
<feature type="region of interest" description="Disordered" evidence="1">
    <location>
        <begin position="136"/>
        <end position="168"/>
    </location>
</feature>
<evidence type="ECO:0000313" key="2">
    <source>
        <dbReference type="EMBL" id="PFH33501.1"/>
    </source>
</evidence>
<comment type="caution">
    <text evidence="2">The sequence shown here is derived from an EMBL/GenBank/DDBJ whole genome shotgun (WGS) entry which is preliminary data.</text>
</comment>
<dbReference type="KEGG" id="bbes:BESB_077180"/>
<gene>
    <name evidence="2" type="ORF">BESB_077180</name>
</gene>
<evidence type="ECO:0000313" key="3">
    <source>
        <dbReference type="Proteomes" id="UP000224006"/>
    </source>
</evidence>
<sequence>MVRETEGETNSTVRKNLERQRRKQEYAEKQSTTMSRGRPLQALDRRRLPKHENIEQRKSNKAKKRKKMAKPKCRRTKTKKRDEREAGGNHRREASKQQSSMEADKRRKSGRILPCLSPPWSRRRREKALSLVLFSIYSAADKGKRGKKERATEKAQHDSKRVETKRRL</sequence>
<dbReference type="GeneID" id="40312644"/>
<dbReference type="RefSeq" id="XP_029217510.1">
    <property type="nucleotide sequence ID" value="XM_029366079.1"/>
</dbReference>
<feature type="compositionally biased region" description="Basic and acidic residues" evidence="1">
    <location>
        <begin position="80"/>
        <end position="95"/>
    </location>
</feature>
<accession>A0A2A9MB17</accession>
<dbReference type="VEuPathDB" id="ToxoDB:BESB_077180"/>
<feature type="compositionally biased region" description="Basic and acidic residues" evidence="1">
    <location>
        <begin position="43"/>
        <end position="58"/>
    </location>
</feature>